<evidence type="ECO:0000313" key="2">
    <source>
        <dbReference type="EMBL" id="GAA4407748.1"/>
    </source>
</evidence>
<proteinExistence type="predicted"/>
<dbReference type="InterPro" id="IPR029044">
    <property type="entry name" value="Nucleotide-diphossugar_trans"/>
</dbReference>
<dbReference type="EMBL" id="BAABGM010000015">
    <property type="protein sequence ID" value="GAA4407748.1"/>
    <property type="molecule type" value="Genomic_DNA"/>
</dbReference>
<dbReference type="Pfam" id="PF00535">
    <property type="entry name" value="Glycos_transf_2"/>
    <property type="match status" value="1"/>
</dbReference>
<comment type="caution">
    <text evidence="2">The sequence shown here is derived from an EMBL/GenBank/DDBJ whole genome shotgun (WGS) entry which is preliminary data.</text>
</comment>
<dbReference type="SUPFAM" id="SSF53448">
    <property type="entry name" value="Nucleotide-diphospho-sugar transferases"/>
    <property type="match status" value="1"/>
</dbReference>
<sequence>MTTGPTSWRPRVTAIVPAYNSEKFIAQALGCLASQTWNDLEILVGDDASTDGTLDVIRRFADGRSNVVVVAREVNVGWLANSNDLLSRASGELLFFAFHDDLVHPEYVERLVHALSQNHRAVLAFSDLDLVALDGERSSCTFPDLDGIHGRLARGIGMAKRPTNWWVAIHGLVRTSAARQVGGLRLNEAGEYAADWPWMMHLALLGEFVRVPESLCIKTVREGSVSRSWGSGGELGRAARKACVAEVWRSPLSWAEKLLLTAEIRRSVPLPAHMRPAARRTLRRLLP</sequence>
<dbReference type="InterPro" id="IPR001173">
    <property type="entry name" value="Glyco_trans_2-like"/>
</dbReference>
<name>A0ABP8KJZ5_9MICO</name>
<gene>
    <name evidence="2" type="ORF">GCM10023168_24150</name>
</gene>
<feature type="domain" description="Glycosyltransferase 2-like" evidence="1">
    <location>
        <begin position="14"/>
        <end position="123"/>
    </location>
</feature>
<keyword evidence="3" id="KW-1185">Reference proteome</keyword>
<protein>
    <recommendedName>
        <fullName evidence="1">Glycosyltransferase 2-like domain-containing protein</fullName>
    </recommendedName>
</protein>
<dbReference type="Gene3D" id="3.90.550.10">
    <property type="entry name" value="Spore Coat Polysaccharide Biosynthesis Protein SpsA, Chain A"/>
    <property type="match status" value="1"/>
</dbReference>
<reference evidence="3" key="1">
    <citation type="journal article" date="2019" name="Int. J. Syst. Evol. Microbiol.">
        <title>The Global Catalogue of Microorganisms (GCM) 10K type strain sequencing project: providing services to taxonomists for standard genome sequencing and annotation.</title>
        <authorList>
            <consortium name="The Broad Institute Genomics Platform"/>
            <consortium name="The Broad Institute Genome Sequencing Center for Infectious Disease"/>
            <person name="Wu L."/>
            <person name="Ma J."/>
        </authorList>
    </citation>
    <scope>NUCLEOTIDE SEQUENCE [LARGE SCALE GENOMIC DNA]</scope>
    <source>
        <strain evidence="3">JCM 17809</strain>
    </source>
</reference>
<accession>A0ABP8KJZ5</accession>
<organism evidence="2 3">
    <name type="scientific">Fodinibacter luteus</name>
    <dbReference type="NCBI Taxonomy" id="552064"/>
    <lineage>
        <taxon>Bacteria</taxon>
        <taxon>Bacillati</taxon>
        <taxon>Actinomycetota</taxon>
        <taxon>Actinomycetes</taxon>
        <taxon>Micrococcales</taxon>
        <taxon>Intrasporangiaceae</taxon>
        <taxon>Fodinibacter (ex Wang et al. 2009)</taxon>
    </lineage>
</organism>
<dbReference type="PANTHER" id="PTHR22916">
    <property type="entry name" value="GLYCOSYLTRANSFERASE"/>
    <property type="match status" value="1"/>
</dbReference>
<evidence type="ECO:0000259" key="1">
    <source>
        <dbReference type="Pfam" id="PF00535"/>
    </source>
</evidence>
<dbReference type="CDD" id="cd00761">
    <property type="entry name" value="Glyco_tranf_GTA_type"/>
    <property type="match status" value="1"/>
</dbReference>
<dbReference type="Proteomes" id="UP001500945">
    <property type="component" value="Unassembled WGS sequence"/>
</dbReference>
<evidence type="ECO:0000313" key="3">
    <source>
        <dbReference type="Proteomes" id="UP001500945"/>
    </source>
</evidence>